<evidence type="ECO:0000256" key="4">
    <source>
        <dbReference type="ARBA" id="ARBA00022917"/>
    </source>
</evidence>
<comment type="subunit">
    <text evidence="5">Component of the eukaryotic translation initiation factor 3 (eIF-3) complex.</text>
</comment>
<dbReference type="Proteomes" id="UP000189580">
    <property type="component" value="Chromosome b"/>
</dbReference>
<dbReference type="Pfam" id="PF05091">
    <property type="entry name" value="eIF-3_zeta"/>
    <property type="match status" value="1"/>
</dbReference>
<dbReference type="GO" id="GO:0003743">
    <property type="term" value="F:translation initiation factor activity"/>
    <property type="evidence" value="ECO:0007669"/>
    <property type="project" value="UniProtKB-UniRule"/>
</dbReference>
<dbReference type="PANTHER" id="PTHR12399:SF0">
    <property type="entry name" value="EUKARYOTIC TRANSLATION INITIATION FACTOR 3 SUBUNIT D"/>
    <property type="match status" value="1"/>
</dbReference>
<evidence type="ECO:0000256" key="2">
    <source>
        <dbReference type="ARBA" id="ARBA00022540"/>
    </source>
</evidence>
<evidence type="ECO:0000256" key="6">
    <source>
        <dbReference type="SAM" id="MobiDB-lite"/>
    </source>
</evidence>
<feature type="region of interest" description="Disordered" evidence="6">
    <location>
        <begin position="103"/>
        <end position="172"/>
    </location>
</feature>
<gene>
    <name evidence="7" type="primary">moe1</name>
    <name evidence="7" type="ORF">AWJ20_2059</name>
</gene>
<dbReference type="InterPro" id="IPR007783">
    <property type="entry name" value="eIF3d"/>
</dbReference>
<dbReference type="PIRSF" id="PIRSF016281">
    <property type="entry name" value="EIF-3_zeta"/>
    <property type="match status" value="1"/>
</dbReference>
<keyword evidence="8" id="KW-1185">Reference proteome</keyword>
<dbReference type="GO" id="GO:0016282">
    <property type="term" value="C:eukaryotic 43S preinitiation complex"/>
    <property type="evidence" value="ECO:0007669"/>
    <property type="project" value="UniProtKB-UniRule"/>
</dbReference>
<evidence type="ECO:0000313" key="7">
    <source>
        <dbReference type="EMBL" id="ANB14468.1"/>
    </source>
</evidence>
<dbReference type="EMBL" id="CP014503">
    <property type="protein sequence ID" value="ANB14468.1"/>
    <property type="molecule type" value="Genomic_DNA"/>
</dbReference>
<feature type="region of interest" description="RNA gate" evidence="5">
    <location>
        <begin position="300"/>
        <end position="314"/>
    </location>
</feature>
<dbReference type="PANTHER" id="PTHR12399">
    <property type="entry name" value="EUKARYOTIC TRANSLATION INITIATION FACTOR 3 SUBUNIT 7"/>
    <property type="match status" value="1"/>
</dbReference>
<dbReference type="GO" id="GO:0001732">
    <property type="term" value="P:formation of cytoplasmic translation initiation complex"/>
    <property type="evidence" value="ECO:0007669"/>
    <property type="project" value="UniProtKB-UniRule"/>
</dbReference>
<keyword evidence="4 5" id="KW-0648">Protein biosynthesis</keyword>
<name>A0A167EUE0_9ASCO</name>
<feature type="region of interest" description="Disordered" evidence="6">
    <location>
        <begin position="1"/>
        <end position="25"/>
    </location>
</feature>
<accession>A0A167EUE0</accession>
<dbReference type="RefSeq" id="XP_018736945.1">
    <property type="nucleotide sequence ID" value="XM_018878986.1"/>
</dbReference>
<reference evidence="7 8" key="1">
    <citation type="submission" date="2016-02" db="EMBL/GenBank/DDBJ databases">
        <title>Complete genome sequence and transcriptome regulation of the pentose utilising yeast Sugiyamaella lignohabitans.</title>
        <authorList>
            <person name="Bellasio M."/>
            <person name="Peymann A."/>
            <person name="Valli M."/>
            <person name="Sipitzky M."/>
            <person name="Graf A."/>
            <person name="Sauer M."/>
            <person name="Marx H."/>
            <person name="Mattanovich D."/>
        </authorList>
    </citation>
    <scope>NUCLEOTIDE SEQUENCE [LARGE SCALE GENOMIC DNA]</scope>
    <source>
        <strain evidence="7 8">CBS 10342</strain>
    </source>
</reference>
<sequence>MSAPRLPKLASTSEPWGPPSEVPTSLRFNNVPYAPYSKGDKLGKAADWAFDAGKDGKDQKRQQYGRGFRDPYHAYGSNFTSFFTNEEDEGITSFSVVDSAAKAAPKNAGGRGGSQHTILKSRRGGAGAAGGRGGSFQSQRGHHQGQGRGGQGGGRGQGFKRPGWRDYDKPQKVRDASVNITEGWSLIQSIGFNEFQKLSFDVRQGESIDSYGSVHYYNNKTLDKPSVNAKLEPLDRIVYNISTSDDPVIQELSAKDAGTVFATDSIISLLMCVTKTVNPWDIIITKKNGKVYLDKREGGPLDLVSVDENAADAPADATDSKDTLNNATALAYEATYINQNFNANAVIESSETYDFGKPNPFYSEEDQKQSEPLLAHGYDYKKFNLANNVEEEPINLVIRTEIDAAQKNLNGSVSLVTVKALNEYGGSTGALEWKNRFVNARGAIVAAEMKNNLCKISRWTVQSILAGANLMKIGFVSRVNPKDNTQHTIIGVIGQEPAQLSNQINLNLNNGWGIVKSVVNICSELDEGKYVLLRDPNNPAVKLYKVPSNAFEE</sequence>
<dbReference type="GO" id="GO:0098808">
    <property type="term" value="F:mRNA cap binding"/>
    <property type="evidence" value="ECO:0007669"/>
    <property type="project" value="UniProtKB-UniRule"/>
</dbReference>
<keyword evidence="3" id="KW-0694">RNA-binding</keyword>
<evidence type="ECO:0000256" key="3">
    <source>
        <dbReference type="ARBA" id="ARBA00022884"/>
    </source>
</evidence>
<keyword evidence="1 5" id="KW-0963">Cytoplasm</keyword>
<dbReference type="GeneID" id="30033928"/>
<dbReference type="GO" id="GO:0033290">
    <property type="term" value="C:eukaryotic 48S preinitiation complex"/>
    <property type="evidence" value="ECO:0007669"/>
    <property type="project" value="UniProtKB-UniRule"/>
</dbReference>
<evidence type="ECO:0000313" key="8">
    <source>
        <dbReference type="Proteomes" id="UP000189580"/>
    </source>
</evidence>
<dbReference type="AlphaFoldDB" id="A0A167EUE0"/>
<dbReference type="GO" id="GO:0002191">
    <property type="term" value="P:cap-dependent translational initiation"/>
    <property type="evidence" value="ECO:0007669"/>
    <property type="project" value="UniProtKB-UniRule"/>
</dbReference>
<dbReference type="OrthoDB" id="16538at2759"/>
<feature type="compositionally biased region" description="Gly residues" evidence="6">
    <location>
        <begin position="146"/>
        <end position="157"/>
    </location>
</feature>
<proteinExistence type="inferred from homology"/>
<comment type="similarity">
    <text evidence="5">Belongs to the eIF-3 subunit D family.</text>
</comment>
<dbReference type="KEGG" id="slb:AWJ20_2059"/>
<comment type="domain">
    <text evidence="5">The RNA gate region regulates mRNA cap recognition to prevent promiscuous mRNA-binding before assembly of eif3d into the full eukaryotic translation initiation factor 3 (eIF-3) complex.</text>
</comment>
<evidence type="ECO:0000256" key="1">
    <source>
        <dbReference type="ARBA" id="ARBA00022490"/>
    </source>
</evidence>
<dbReference type="HAMAP" id="MF_03003">
    <property type="entry name" value="eIF3d"/>
    <property type="match status" value="1"/>
</dbReference>
<evidence type="ECO:0000256" key="5">
    <source>
        <dbReference type="HAMAP-Rule" id="MF_03003"/>
    </source>
</evidence>
<organism evidence="7 8">
    <name type="scientific">Sugiyamaella lignohabitans</name>
    <dbReference type="NCBI Taxonomy" id="796027"/>
    <lineage>
        <taxon>Eukaryota</taxon>
        <taxon>Fungi</taxon>
        <taxon>Dikarya</taxon>
        <taxon>Ascomycota</taxon>
        <taxon>Saccharomycotina</taxon>
        <taxon>Dipodascomycetes</taxon>
        <taxon>Dipodascales</taxon>
        <taxon>Trichomonascaceae</taxon>
        <taxon>Sugiyamaella</taxon>
    </lineage>
</organism>
<feature type="compositionally biased region" description="Gly residues" evidence="6">
    <location>
        <begin position="124"/>
        <end position="134"/>
    </location>
</feature>
<feature type="compositionally biased region" description="Basic and acidic residues" evidence="6">
    <location>
        <begin position="163"/>
        <end position="172"/>
    </location>
</feature>
<comment type="function">
    <text evidence="5">mRNA cap-binding component of the eukaryotic translation initiation factor 3 (eIF-3) complex, which is involved in protein synthesis of a specialized repertoire of mRNAs and, together with other initiation factors, stimulates binding of mRNA and methionyl-tRNAi to the 40S ribosome. The eIF-3 complex specifically targets and initiates translation of a subset of mRNAs involved in cell proliferation. In the eIF-3 complex, eif3d specifically recognizes and binds the 7-methylguanosine cap of a subset of mRNAs.</text>
</comment>
<protein>
    <recommendedName>
        <fullName evidence="5">Eukaryotic translation initiation factor 3 subunit D</fullName>
        <shortName evidence="5">eIF3d</shortName>
    </recommendedName>
</protein>
<dbReference type="GO" id="GO:0005852">
    <property type="term" value="C:eukaryotic translation initiation factor 3 complex"/>
    <property type="evidence" value="ECO:0007669"/>
    <property type="project" value="UniProtKB-UniRule"/>
</dbReference>
<comment type="subcellular location">
    <subcellularLocation>
        <location evidence="5">Cytoplasm</location>
    </subcellularLocation>
</comment>
<keyword evidence="2 5" id="KW-0396">Initiation factor</keyword>